<dbReference type="PROSITE" id="PS50893">
    <property type="entry name" value="ABC_TRANSPORTER_2"/>
    <property type="match status" value="1"/>
</dbReference>
<evidence type="ECO:0000256" key="1">
    <source>
        <dbReference type="ARBA" id="ARBA00022448"/>
    </source>
</evidence>
<gene>
    <name evidence="5" type="ORF">GS399_16815</name>
</gene>
<protein>
    <submittedName>
        <fullName evidence="5">ATP-binding cassette domain-containing protein</fullName>
    </submittedName>
</protein>
<keyword evidence="2" id="KW-0547">Nucleotide-binding</keyword>
<keyword evidence="3 5" id="KW-0067">ATP-binding</keyword>
<dbReference type="EMBL" id="WVHT01000009">
    <property type="protein sequence ID" value="MXV52638.1"/>
    <property type="molecule type" value="Genomic_DNA"/>
</dbReference>
<evidence type="ECO:0000256" key="2">
    <source>
        <dbReference type="ARBA" id="ARBA00022741"/>
    </source>
</evidence>
<dbReference type="InterPro" id="IPR050093">
    <property type="entry name" value="ABC_SmlMolc_Importer"/>
</dbReference>
<proteinExistence type="predicted"/>
<dbReference type="AlphaFoldDB" id="A0A7K1YF16"/>
<dbReference type="Pfam" id="PF00005">
    <property type="entry name" value="ABC_tran"/>
    <property type="match status" value="1"/>
</dbReference>
<keyword evidence="1" id="KW-0813">Transport</keyword>
<sequence>MIKVDISRKIKTYDGNRDLVVSHSFADLSITRITGPSGSGKTTFLKLIAGLIKPDSGTITVGEKTWFDSKQKINLSPQKRRAGFVFQDYALFPNMTVMEHLTYASQNKPLIHKLLATGNMQSFVNHRPAHLSGGQQQRLAILRALATEPGVLLMDEPFSALDEELRIALIADLKQLLQEIKTTCLIVTHHPAELDGLAQFTLRI</sequence>
<dbReference type="InterPro" id="IPR003439">
    <property type="entry name" value="ABC_transporter-like_ATP-bd"/>
</dbReference>
<dbReference type="InterPro" id="IPR027417">
    <property type="entry name" value="P-loop_NTPase"/>
</dbReference>
<dbReference type="GO" id="GO:0016887">
    <property type="term" value="F:ATP hydrolysis activity"/>
    <property type="evidence" value="ECO:0007669"/>
    <property type="project" value="InterPro"/>
</dbReference>
<organism evidence="5 6">
    <name type="scientific">Hufsiella arboris</name>
    <dbReference type="NCBI Taxonomy" id="2695275"/>
    <lineage>
        <taxon>Bacteria</taxon>
        <taxon>Pseudomonadati</taxon>
        <taxon>Bacteroidota</taxon>
        <taxon>Sphingobacteriia</taxon>
        <taxon>Sphingobacteriales</taxon>
        <taxon>Sphingobacteriaceae</taxon>
        <taxon>Hufsiella</taxon>
    </lineage>
</organism>
<dbReference type="SMART" id="SM00382">
    <property type="entry name" value="AAA"/>
    <property type="match status" value="1"/>
</dbReference>
<dbReference type="PANTHER" id="PTHR42781">
    <property type="entry name" value="SPERMIDINE/PUTRESCINE IMPORT ATP-BINDING PROTEIN POTA"/>
    <property type="match status" value="1"/>
</dbReference>
<evidence type="ECO:0000259" key="4">
    <source>
        <dbReference type="PROSITE" id="PS50893"/>
    </source>
</evidence>
<evidence type="ECO:0000313" key="5">
    <source>
        <dbReference type="EMBL" id="MXV52638.1"/>
    </source>
</evidence>
<keyword evidence="6" id="KW-1185">Reference proteome</keyword>
<dbReference type="InterPro" id="IPR017871">
    <property type="entry name" value="ABC_transporter-like_CS"/>
</dbReference>
<name>A0A7K1YF16_9SPHI</name>
<dbReference type="PROSITE" id="PS00211">
    <property type="entry name" value="ABC_TRANSPORTER_1"/>
    <property type="match status" value="1"/>
</dbReference>
<dbReference type="RefSeq" id="WP_160845817.1">
    <property type="nucleotide sequence ID" value="NZ_WVHT01000009.1"/>
</dbReference>
<dbReference type="Proteomes" id="UP000466586">
    <property type="component" value="Unassembled WGS sequence"/>
</dbReference>
<accession>A0A7K1YF16</accession>
<dbReference type="InterPro" id="IPR003593">
    <property type="entry name" value="AAA+_ATPase"/>
</dbReference>
<dbReference type="PANTHER" id="PTHR42781:SF4">
    <property type="entry name" value="SPERMIDINE_PUTRESCINE IMPORT ATP-BINDING PROTEIN POTA"/>
    <property type="match status" value="1"/>
</dbReference>
<evidence type="ECO:0000313" key="6">
    <source>
        <dbReference type="Proteomes" id="UP000466586"/>
    </source>
</evidence>
<dbReference type="SUPFAM" id="SSF52540">
    <property type="entry name" value="P-loop containing nucleoside triphosphate hydrolases"/>
    <property type="match status" value="1"/>
</dbReference>
<comment type="caution">
    <text evidence="5">The sequence shown here is derived from an EMBL/GenBank/DDBJ whole genome shotgun (WGS) entry which is preliminary data.</text>
</comment>
<dbReference type="GO" id="GO:0005524">
    <property type="term" value="F:ATP binding"/>
    <property type="evidence" value="ECO:0007669"/>
    <property type="project" value="UniProtKB-KW"/>
</dbReference>
<reference evidence="5 6" key="1">
    <citation type="submission" date="2019-11" db="EMBL/GenBank/DDBJ databases">
        <title>Pedobacter sp. HMF7647 Genome sequencing and assembly.</title>
        <authorList>
            <person name="Kang H."/>
            <person name="Kim H."/>
            <person name="Joh K."/>
        </authorList>
    </citation>
    <scope>NUCLEOTIDE SEQUENCE [LARGE SCALE GENOMIC DNA]</scope>
    <source>
        <strain evidence="5 6">HMF7647</strain>
    </source>
</reference>
<evidence type="ECO:0000256" key="3">
    <source>
        <dbReference type="ARBA" id="ARBA00022840"/>
    </source>
</evidence>
<dbReference type="Gene3D" id="3.40.50.300">
    <property type="entry name" value="P-loop containing nucleotide triphosphate hydrolases"/>
    <property type="match status" value="1"/>
</dbReference>
<feature type="domain" description="ABC transporter" evidence="4">
    <location>
        <begin position="1"/>
        <end position="204"/>
    </location>
</feature>